<organism evidence="2 3">
    <name type="scientific">Puccinia coronata f. sp. avenae</name>
    <dbReference type="NCBI Taxonomy" id="200324"/>
    <lineage>
        <taxon>Eukaryota</taxon>
        <taxon>Fungi</taxon>
        <taxon>Dikarya</taxon>
        <taxon>Basidiomycota</taxon>
        <taxon>Pucciniomycotina</taxon>
        <taxon>Pucciniomycetes</taxon>
        <taxon>Pucciniales</taxon>
        <taxon>Pucciniaceae</taxon>
        <taxon>Puccinia</taxon>
    </lineage>
</organism>
<feature type="region of interest" description="Disordered" evidence="1">
    <location>
        <begin position="147"/>
        <end position="182"/>
    </location>
</feature>
<evidence type="ECO:0000313" key="3">
    <source>
        <dbReference type="Proteomes" id="UP000235388"/>
    </source>
</evidence>
<feature type="region of interest" description="Disordered" evidence="1">
    <location>
        <begin position="205"/>
        <end position="297"/>
    </location>
</feature>
<gene>
    <name evidence="2" type="ORF">PCANC_14065</name>
</gene>
<comment type="caution">
    <text evidence="2">The sequence shown here is derived from an EMBL/GenBank/DDBJ whole genome shotgun (WGS) entry which is preliminary data.</text>
</comment>
<reference evidence="2 3" key="1">
    <citation type="submission" date="2017-11" db="EMBL/GenBank/DDBJ databases">
        <title>De novo assembly and phasing of dikaryotic genomes from two isolates of Puccinia coronata f. sp. avenae, the causal agent of oat crown rust.</title>
        <authorList>
            <person name="Miller M.E."/>
            <person name="Zhang Y."/>
            <person name="Omidvar V."/>
            <person name="Sperschneider J."/>
            <person name="Schwessinger B."/>
            <person name="Raley C."/>
            <person name="Palmer J.M."/>
            <person name="Garnica D."/>
            <person name="Upadhyaya N."/>
            <person name="Rathjen J."/>
            <person name="Taylor J.M."/>
            <person name="Park R.F."/>
            <person name="Dodds P.N."/>
            <person name="Hirsch C.D."/>
            <person name="Kianian S.F."/>
            <person name="Figueroa M."/>
        </authorList>
    </citation>
    <scope>NUCLEOTIDE SEQUENCE [LARGE SCALE GENOMIC DNA]</scope>
    <source>
        <strain evidence="2">12NC29</strain>
    </source>
</reference>
<feature type="compositionally biased region" description="Low complexity" evidence="1">
    <location>
        <begin position="233"/>
        <end position="259"/>
    </location>
</feature>
<protein>
    <submittedName>
        <fullName evidence="2">Uncharacterized protein</fullName>
    </submittedName>
</protein>
<proteinExistence type="predicted"/>
<keyword evidence="3" id="KW-1185">Reference proteome</keyword>
<dbReference type="AlphaFoldDB" id="A0A2N5SVV3"/>
<name>A0A2N5SVV3_9BASI</name>
<sequence>MKLEARAQNQSLALSYGPEEERAALERAMIQSALNPQANLDANERVDMVHKLTVITKPQLLVWSRALMHGAEGVDFNTHPRGEFPSDPIKVWTKKERQAVPKQFAPFCCTPSSRWVYPQKFNPPTLSADAPSPLTLKARQVSGIVSPQGGTLLPKAIPTRDADSFSGDSGMEDKYPSNTGALDDAELSDYEALFAAGELPNILATKPAGSAPKTPATNPNPSAKHPKSAGIITKTTAVASTSTSNKSKTSKTPGNTSKGQPSSKKNPLCSDSNVNNQHSPLAGPQRPESKKSSAHHPVGDDLLYSFASSIGRVDSPKVPMDTTSTFQPLNEKGLALSLREFLGLIGFDAGNRVIWALFDLNHIHHWGFFRRATVNQLRRRGFPFPIAGQLINGARAVEHQFVQAGSPLAKTLANIGASSPAPEAVRVPCSPGY</sequence>
<dbReference type="Proteomes" id="UP000235388">
    <property type="component" value="Unassembled WGS sequence"/>
</dbReference>
<feature type="compositionally biased region" description="Polar residues" evidence="1">
    <location>
        <begin position="260"/>
        <end position="279"/>
    </location>
</feature>
<evidence type="ECO:0000256" key="1">
    <source>
        <dbReference type="SAM" id="MobiDB-lite"/>
    </source>
</evidence>
<accession>A0A2N5SVV3</accession>
<evidence type="ECO:0000313" key="2">
    <source>
        <dbReference type="EMBL" id="PLW17361.1"/>
    </source>
</evidence>
<dbReference type="EMBL" id="PGCJ01000851">
    <property type="protein sequence ID" value="PLW17361.1"/>
    <property type="molecule type" value="Genomic_DNA"/>
</dbReference>